<reference evidence="2" key="1">
    <citation type="journal article" date="2022" name="Int. J. Mol. Sci.">
        <title>Draft Genome of Tanacetum Coccineum: Genomic Comparison of Closely Related Tanacetum-Family Plants.</title>
        <authorList>
            <person name="Yamashiro T."/>
            <person name="Shiraishi A."/>
            <person name="Nakayama K."/>
            <person name="Satake H."/>
        </authorList>
    </citation>
    <scope>NUCLEOTIDE SEQUENCE</scope>
</reference>
<gene>
    <name evidence="2" type="ORF">Tco_1033135</name>
</gene>
<organism evidence="2 3">
    <name type="scientific">Tanacetum coccineum</name>
    <dbReference type="NCBI Taxonomy" id="301880"/>
    <lineage>
        <taxon>Eukaryota</taxon>
        <taxon>Viridiplantae</taxon>
        <taxon>Streptophyta</taxon>
        <taxon>Embryophyta</taxon>
        <taxon>Tracheophyta</taxon>
        <taxon>Spermatophyta</taxon>
        <taxon>Magnoliopsida</taxon>
        <taxon>eudicotyledons</taxon>
        <taxon>Gunneridae</taxon>
        <taxon>Pentapetalae</taxon>
        <taxon>asterids</taxon>
        <taxon>campanulids</taxon>
        <taxon>Asterales</taxon>
        <taxon>Asteraceae</taxon>
        <taxon>Asteroideae</taxon>
        <taxon>Anthemideae</taxon>
        <taxon>Anthemidinae</taxon>
        <taxon>Tanacetum</taxon>
    </lineage>
</organism>
<reference evidence="2" key="2">
    <citation type="submission" date="2022-01" db="EMBL/GenBank/DDBJ databases">
        <authorList>
            <person name="Yamashiro T."/>
            <person name="Shiraishi A."/>
            <person name="Satake H."/>
            <person name="Nakayama K."/>
        </authorList>
    </citation>
    <scope>NUCLEOTIDE SEQUENCE</scope>
</reference>
<keyword evidence="3" id="KW-1185">Reference proteome</keyword>
<proteinExistence type="predicted"/>
<sequence>MIGSGLDERGDAMLHANSASWAKRSTRFSQSTTYGPLDGIRKESSHNLVGEATRVVSTIGAADEITGVIVEVSEATTEAEDNSRNITKKNNERGGDPTSSSKNR</sequence>
<evidence type="ECO:0000256" key="1">
    <source>
        <dbReference type="SAM" id="MobiDB-lite"/>
    </source>
</evidence>
<feature type="region of interest" description="Disordered" evidence="1">
    <location>
        <begin position="19"/>
        <end position="44"/>
    </location>
</feature>
<dbReference type="EMBL" id="BQNB010018388">
    <property type="protein sequence ID" value="GJT73849.1"/>
    <property type="molecule type" value="Genomic_DNA"/>
</dbReference>
<protein>
    <submittedName>
        <fullName evidence="2">Uncharacterized protein</fullName>
    </submittedName>
</protein>
<dbReference type="Proteomes" id="UP001151760">
    <property type="component" value="Unassembled WGS sequence"/>
</dbReference>
<evidence type="ECO:0000313" key="2">
    <source>
        <dbReference type="EMBL" id="GJT73849.1"/>
    </source>
</evidence>
<feature type="region of interest" description="Disordered" evidence="1">
    <location>
        <begin position="74"/>
        <end position="104"/>
    </location>
</feature>
<name>A0ABQ5GFG8_9ASTR</name>
<evidence type="ECO:0000313" key="3">
    <source>
        <dbReference type="Proteomes" id="UP001151760"/>
    </source>
</evidence>
<comment type="caution">
    <text evidence="2">The sequence shown here is derived from an EMBL/GenBank/DDBJ whole genome shotgun (WGS) entry which is preliminary data.</text>
</comment>
<accession>A0ABQ5GFG8</accession>